<sequence>MARLEQSGLHSLCSPTKLEGKTQSELRLDLAAGVQGFWRLGSWGFFCSWGLRDGIGSTGVLLPDLLRLCTRMELKTEMRSEWLRLGVFRNWSFGVF</sequence>
<evidence type="ECO:0000313" key="1">
    <source>
        <dbReference type="EMBL" id="VVA34475.1"/>
    </source>
</evidence>
<accession>A0A5E4G3U5</accession>
<gene>
    <name evidence="1" type="ORF">ALMOND_2B015854</name>
</gene>
<name>A0A5E4G3U5_PRUDU</name>
<dbReference type="Gramene" id="VVA34475">
    <property type="protein sequence ID" value="VVA34475"/>
    <property type="gene ID" value="Prudul26B015854"/>
</dbReference>
<dbReference type="AlphaFoldDB" id="A0A5E4G3U5"/>
<dbReference type="EMBL" id="CABIKO010000335">
    <property type="protein sequence ID" value="VVA34475.1"/>
    <property type="molecule type" value="Genomic_DNA"/>
</dbReference>
<dbReference type="Proteomes" id="UP000327085">
    <property type="component" value="Chromosome 1"/>
</dbReference>
<protein>
    <submittedName>
        <fullName evidence="1">Uncharacterized protein</fullName>
    </submittedName>
</protein>
<organism evidence="1 2">
    <name type="scientific">Prunus dulcis</name>
    <name type="common">Almond</name>
    <name type="synonym">Amygdalus dulcis</name>
    <dbReference type="NCBI Taxonomy" id="3755"/>
    <lineage>
        <taxon>Eukaryota</taxon>
        <taxon>Viridiplantae</taxon>
        <taxon>Streptophyta</taxon>
        <taxon>Embryophyta</taxon>
        <taxon>Tracheophyta</taxon>
        <taxon>Spermatophyta</taxon>
        <taxon>Magnoliopsida</taxon>
        <taxon>eudicotyledons</taxon>
        <taxon>Gunneridae</taxon>
        <taxon>Pentapetalae</taxon>
        <taxon>rosids</taxon>
        <taxon>fabids</taxon>
        <taxon>Rosales</taxon>
        <taxon>Rosaceae</taxon>
        <taxon>Amygdaloideae</taxon>
        <taxon>Amygdaleae</taxon>
        <taxon>Prunus</taxon>
    </lineage>
</organism>
<dbReference type="InParanoid" id="A0A5E4G3U5"/>
<proteinExistence type="predicted"/>
<evidence type="ECO:0000313" key="2">
    <source>
        <dbReference type="Proteomes" id="UP000327085"/>
    </source>
</evidence>
<reference evidence="2" key="1">
    <citation type="journal article" date="2020" name="Plant J.">
        <title>Transposons played a major role in the diversification between the closely related almond and peach genomes: results from the almond genome sequence.</title>
        <authorList>
            <person name="Alioto T."/>
            <person name="Alexiou K.G."/>
            <person name="Bardil A."/>
            <person name="Barteri F."/>
            <person name="Castanera R."/>
            <person name="Cruz F."/>
            <person name="Dhingra A."/>
            <person name="Duval H."/>
            <person name="Fernandez I Marti A."/>
            <person name="Frias L."/>
            <person name="Galan B."/>
            <person name="Garcia J.L."/>
            <person name="Howad W."/>
            <person name="Gomez-Garrido J."/>
            <person name="Gut M."/>
            <person name="Julca I."/>
            <person name="Morata J."/>
            <person name="Puigdomenech P."/>
            <person name="Ribeca P."/>
            <person name="Rubio Cabetas M.J."/>
            <person name="Vlasova A."/>
            <person name="Wirthensohn M."/>
            <person name="Garcia-Mas J."/>
            <person name="Gabaldon T."/>
            <person name="Casacuberta J.M."/>
            <person name="Arus P."/>
        </authorList>
    </citation>
    <scope>NUCLEOTIDE SEQUENCE [LARGE SCALE GENOMIC DNA]</scope>
    <source>
        <strain evidence="2">cv. Texas</strain>
    </source>
</reference>